<dbReference type="GO" id="GO:0006629">
    <property type="term" value="P:lipid metabolic process"/>
    <property type="evidence" value="ECO:0007669"/>
    <property type="project" value="UniProtKB-KW"/>
</dbReference>
<proteinExistence type="inferred from homology"/>
<dbReference type="SUPFAM" id="SSF51735">
    <property type="entry name" value="NAD(P)-binding Rossmann-fold domains"/>
    <property type="match status" value="1"/>
</dbReference>
<comment type="similarity">
    <text evidence="1">Belongs to the short-chain dehydrogenases/reductases (SDR) family.</text>
</comment>
<evidence type="ECO:0000256" key="4">
    <source>
        <dbReference type="ARBA" id="ARBA00023098"/>
    </source>
</evidence>
<evidence type="ECO:0000313" key="5">
    <source>
        <dbReference type="EMBL" id="KAG9237710.1"/>
    </source>
</evidence>
<dbReference type="EMBL" id="MU251381">
    <property type="protein sequence ID" value="KAG9237710.1"/>
    <property type="molecule type" value="Genomic_DNA"/>
</dbReference>
<evidence type="ECO:0000256" key="3">
    <source>
        <dbReference type="ARBA" id="ARBA00023027"/>
    </source>
</evidence>
<dbReference type="InterPro" id="IPR036291">
    <property type="entry name" value="NAD(P)-bd_dom_sf"/>
</dbReference>
<keyword evidence="6" id="KW-1185">Reference proteome</keyword>
<dbReference type="Gene3D" id="3.40.50.720">
    <property type="entry name" value="NAD(P)-binding Rossmann-like Domain"/>
    <property type="match status" value="1"/>
</dbReference>
<sequence>MSLQAPVIASGIGLTTINHFLSHQCQVLDVDINEIDLANIENNENKLFQFHRASLMEDGQFEETKYLLANAAGVMDTSASTDTYTDAQRDRVIDINLTAPTRLIRGSIISVCSKAAISGDTTSVEYTSLKHGLLGVTKNTACRLRNGGIRCNAVLSGVDPFQYLERAKLTNYSAVMSLHTSMQGKSGITRHDIASAILFLASDGTKFISVWGVI</sequence>
<keyword evidence="2" id="KW-0560">Oxidoreductase</keyword>
<dbReference type="GO" id="GO:0016491">
    <property type="term" value="F:oxidoreductase activity"/>
    <property type="evidence" value="ECO:0007669"/>
    <property type="project" value="UniProtKB-KW"/>
</dbReference>
<accession>A0A9P7YR46</accession>
<evidence type="ECO:0000256" key="2">
    <source>
        <dbReference type="ARBA" id="ARBA00023002"/>
    </source>
</evidence>
<dbReference type="AlphaFoldDB" id="A0A9P7YR46"/>
<dbReference type="CDD" id="cd05233">
    <property type="entry name" value="SDR_c"/>
    <property type="match status" value="1"/>
</dbReference>
<dbReference type="Proteomes" id="UP000824998">
    <property type="component" value="Unassembled WGS sequence"/>
</dbReference>
<dbReference type="Pfam" id="PF13561">
    <property type="entry name" value="adh_short_C2"/>
    <property type="match status" value="1"/>
</dbReference>
<keyword evidence="3" id="KW-0520">NAD</keyword>
<evidence type="ECO:0000313" key="6">
    <source>
        <dbReference type="Proteomes" id="UP000824998"/>
    </source>
</evidence>
<dbReference type="PANTHER" id="PTHR43180">
    <property type="entry name" value="3-OXOACYL-(ACYL-CARRIER-PROTEIN) REDUCTASE (AFU_ORTHOLOGUE AFUA_6G11210)"/>
    <property type="match status" value="1"/>
</dbReference>
<keyword evidence="4" id="KW-0443">Lipid metabolism</keyword>
<organism evidence="5 6">
    <name type="scientific">Amylocarpus encephaloides</name>
    <dbReference type="NCBI Taxonomy" id="45428"/>
    <lineage>
        <taxon>Eukaryota</taxon>
        <taxon>Fungi</taxon>
        <taxon>Dikarya</taxon>
        <taxon>Ascomycota</taxon>
        <taxon>Pezizomycotina</taxon>
        <taxon>Leotiomycetes</taxon>
        <taxon>Helotiales</taxon>
        <taxon>Helotiales incertae sedis</taxon>
        <taxon>Amylocarpus</taxon>
    </lineage>
</organism>
<dbReference type="InterPro" id="IPR002347">
    <property type="entry name" value="SDR_fam"/>
</dbReference>
<dbReference type="PRINTS" id="PR00081">
    <property type="entry name" value="GDHRDH"/>
</dbReference>
<comment type="caution">
    <text evidence="5">The sequence shown here is derived from an EMBL/GenBank/DDBJ whole genome shotgun (WGS) entry which is preliminary data.</text>
</comment>
<reference evidence="5" key="1">
    <citation type="journal article" date="2021" name="IMA Fungus">
        <title>Genomic characterization of three marine fungi, including Emericellopsis atlantica sp. nov. with signatures of a generalist lifestyle and marine biomass degradation.</title>
        <authorList>
            <person name="Hagestad O.C."/>
            <person name="Hou L."/>
            <person name="Andersen J.H."/>
            <person name="Hansen E.H."/>
            <person name="Altermark B."/>
            <person name="Li C."/>
            <person name="Kuhnert E."/>
            <person name="Cox R.J."/>
            <person name="Crous P.W."/>
            <person name="Spatafora J.W."/>
            <person name="Lail K."/>
            <person name="Amirebrahimi M."/>
            <person name="Lipzen A."/>
            <person name="Pangilinan J."/>
            <person name="Andreopoulos W."/>
            <person name="Hayes R.D."/>
            <person name="Ng V."/>
            <person name="Grigoriev I.V."/>
            <person name="Jackson S.A."/>
            <person name="Sutton T.D.S."/>
            <person name="Dobson A.D.W."/>
            <person name="Rama T."/>
        </authorList>
    </citation>
    <scope>NUCLEOTIDE SEQUENCE</scope>
    <source>
        <strain evidence="5">TRa018bII</strain>
    </source>
</reference>
<name>A0A9P7YR46_9HELO</name>
<dbReference type="PANTHER" id="PTHR43180:SF28">
    <property type="entry name" value="NAD(P)-BINDING ROSSMANN-FOLD SUPERFAMILY PROTEIN"/>
    <property type="match status" value="1"/>
</dbReference>
<gene>
    <name evidence="5" type="ORF">BJ875DRAFT_502502</name>
</gene>
<dbReference type="OrthoDB" id="37659at2759"/>
<protein>
    <submittedName>
        <fullName evidence="5">Uncharacterized protein</fullName>
    </submittedName>
</protein>
<evidence type="ECO:0000256" key="1">
    <source>
        <dbReference type="ARBA" id="ARBA00006484"/>
    </source>
</evidence>